<feature type="region of interest" description="Disordered" evidence="7">
    <location>
        <begin position="393"/>
        <end position="823"/>
    </location>
</feature>
<evidence type="ECO:0000256" key="4">
    <source>
        <dbReference type="ARBA" id="ARBA00022658"/>
    </source>
</evidence>
<feature type="compositionally biased region" description="Polar residues" evidence="7">
    <location>
        <begin position="419"/>
        <end position="455"/>
    </location>
</feature>
<feature type="region of interest" description="Disordered" evidence="7">
    <location>
        <begin position="1739"/>
        <end position="1845"/>
    </location>
</feature>
<dbReference type="GO" id="GO:0005795">
    <property type="term" value="C:Golgi stack"/>
    <property type="evidence" value="ECO:0007669"/>
    <property type="project" value="UniProtKB-SubCell"/>
</dbReference>
<feature type="compositionally biased region" description="Polar residues" evidence="7">
    <location>
        <begin position="235"/>
        <end position="246"/>
    </location>
</feature>
<dbReference type="PROSITE" id="PS00741">
    <property type="entry name" value="DH_1"/>
    <property type="match status" value="1"/>
</dbReference>
<evidence type="ECO:0000256" key="1">
    <source>
        <dbReference type="ARBA" id="ARBA00004282"/>
    </source>
</evidence>
<dbReference type="Pfam" id="PF00621">
    <property type="entry name" value="RhoGEF"/>
    <property type="match status" value="1"/>
</dbReference>
<feature type="compositionally biased region" description="Low complexity" evidence="7">
    <location>
        <begin position="1148"/>
        <end position="1157"/>
    </location>
</feature>
<feature type="compositionally biased region" description="Polar residues" evidence="7">
    <location>
        <begin position="24"/>
        <end position="33"/>
    </location>
</feature>
<feature type="compositionally biased region" description="Basic and acidic residues" evidence="7">
    <location>
        <begin position="718"/>
        <end position="733"/>
    </location>
</feature>
<feature type="compositionally biased region" description="Low complexity" evidence="7">
    <location>
        <begin position="396"/>
        <end position="412"/>
    </location>
</feature>
<evidence type="ECO:0000256" key="3">
    <source>
        <dbReference type="ARBA" id="ARBA00018186"/>
    </source>
</evidence>
<dbReference type="CDD" id="cd00160">
    <property type="entry name" value="RhoGEF"/>
    <property type="match status" value="1"/>
</dbReference>
<dbReference type="InterPro" id="IPR051492">
    <property type="entry name" value="Dynamin-Rho_GEF"/>
</dbReference>
<feature type="compositionally biased region" description="Low complexity" evidence="7">
    <location>
        <begin position="254"/>
        <end position="266"/>
    </location>
</feature>
<dbReference type="PANTHER" id="PTHR22834">
    <property type="entry name" value="NUCLEAR FUSION PROTEIN FUS2"/>
    <property type="match status" value="1"/>
</dbReference>
<dbReference type="GO" id="GO:0005085">
    <property type="term" value="F:guanyl-nucleotide exchange factor activity"/>
    <property type="evidence" value="ECO:0007669"/>
    <property type="project" value="UniProtKB-KW"/>
</dbReference>
<evidence type="ECO:0000259" key="8">
    <source>
        <dbReference type="PROSITE" id="PS50010"/>
    </source>
</evidence>
<feature type="region of interest" description="Disordered" evidence="7">
    <location>
        <begin position="921"/>
        <end position="961"/>
    </location>
</feature>
<feature type="region of interest" description="Disordered" evidence="7">
    <location>
        <begin position="218"/>
        <end position="331"/>
    </location>
</feature>
<dbReference type="GO" id="GO:0035556">
    <property type="term" value="P:intracellular signal transduction"/>
    <property type="evidence" value="ECO:0007669"/>
    <property type="project" value="InterPro"/>
</dbReference>
<feature type="compositionally biased region" description="Pro residues" evidence="7">
    <location>
        <begin position="1116"/>
        <end position="1131"/>
    </location>
</feature>
<feature type="compositionally biased region" description="Low complexity" evidence="7">
    <location>
        <begin position="523"/>
        <end position="535"/>
    </location>
</feature>
<dbReference type="Gene3D" id="1.20.1270.60">
    <property type="entry name" value="Arfaptin homology (AH) domain/BAR domain"/>
    <property type="match status" value="1"/>
</dbReference>
<feature type="region of interest" description="Disordered" evidence="7">
    <location>
        <begin position="870"/>
        <end position="908"/>
    </location>
</feature>
<dbReference type="RefSeq" id="XP_013330306.1">
    <property type="nucleotide sequence ID" value="XM_013474852.1"/>
</dbReference>
<evidence type="ECO:0000313" key="11">
    <source>
        <dbReference type="Proteomes" id="UP000053958"/>
    </source>
</evidence>
<dbReference type="Proteomes" id="UP000053958">
    <property type="component" value="Unassembled WGS sequence"/>
</dbReference>
<evidence type="ECO:0000313" key="10">
    <source>
        <dbReference type="EMBL" id="KKA23694.1"/>
    </source>
</evidence>
<evidence type="ECO:0000256" key="5">
    <source>
        <dbReference type="ARBA" id="ARBA00022949"/>
    </source>
</evidence>
<feature type="region of interest" description="Disordered" evidence="7">
    <location>
        <begin position="1301"/>
        <end position="1336"/>
    </location>
</feature>
<feature type="compositionally biased region" description="Basic and acidic residues" evidence="7">
    <location>
        <begin position="679"/>
        <end position="693"/>
    </location>
</feature>
<feature type="region of interest" description="Disordered" evidence="7">
    <location>
        <begin position="998"/>
        <end position="1017"/>
    </location>
</feature>
<accession>A0A0F4YZN7</accession>
<feature type="compositionally biased region" description="Polar residues" evidence="7">
    <location>
        <begin position="144"/>
        <end position="189"/>
    </location>
</feature>
<dbReference type="PROSITE" id="PS51021">
    <property type="entry name" value="BAR"/>
    <property type="match status" value="1"/>
</dbReference>
<dbReference type="InterPro" id="IPR027267">
    <property type="entry name" value="AH/BAR_dom_sf"/>
</dbReference>
<dbReference type="GeneID" id="25314636"/>
<feature type="compositionally biased region" description="Low complexity" evidence="7">
    <location>
        <begin position="703"/>
        <end position="716"/>
    </location>
</feature>
<feature type="region of interest" description="Disordered" evidence="7">
    <location>
        <begin position="1882"/>
        <end position="1902"/>
    </location>
</feature>
<feature type="compositionally biased region" description="Low complexity" evidence="7">
    <location>
        <begin position="9"/>
        <end position="18"/>
    </location>
</feature>
<proteinExistence type="predicted"/>
<evidence type="ECO:0000256" key="2">
    <source>
        <dbReference type="ARBA" id="ARBA00004348"/>
    </source>
</evidence>
<feature type="compositionally biased region" description="Polar residues" evidence="7">
    <location>
        <begin position="738"/>
        <end position="751"/>
    </location>
</feature>
<reference evidence="10 11" key="1">
    <citation type="submission" date="2015-04" db="EMBL/GenBank/DDBJ databases">
        <authorList>
            <person name="Heijne W.H."/>
            <person name="Fedorova N.D."/>
            <person name="Nierman W.C."/>
            <person name="Vollebregt A.W."/>
            <person name="Zhao Z."/>
            <person name="Wu L."/>
            <person name="Kumar M."/>
            <person name="Stam H."/>
            <person name="van den Berg M.A."/>
            <person name="Pel H.J."/>
        </authorList>
    </citation>
    <scope>NUCLEOTIDE SEQUENCE [LARGE SCALE GENOMIC DNA]</scope>
    <source>
        <strain evidence="10 11">CBS 393.64</strain>
    </source>
</reference>
<feature type="compositionally biased region" description="Low complexity" evidence="7">
    <location>
        <begin position="67"/>
        <end position="89"/>
    </location>
</feature>
<dbReference type="InterPro" id="IPR004148">
    <property type="entry name" value="BAR_dom"/>
</dbReference>
<dbReference type="CDD" id="cd07589">
    <property type="entry name" value="BAR_DNMBP"/>
    <property type="match status" value="1"/>
</dbReference>
<dbReference type="GO" id="GO:0032955">
    <property type="term" value="P:regulation of division septum assembly"/>
    <property type="evidence" value="ECO:0007669"/>
    <property type="project" value="TreeGrafter"/>
</dbReference>
<dbReference type="PROSITE" id="PS50010">
    <property type="entry name" value="DH_2"/>
    <property type="match status" value="1"/>
</dbReference>
<comment type="subcellular location">
    <subcellularLocation>
        <location evidence="1">Cell junction</location>
    </subcellularLocation>
    <subcellularLocation>
        <location evidence="2">Golgi apparatus</location>
        <location evidence="2">Golgi stack</location>
    </subcellularLocation>
</comment>
<dbReference type="FunFam" id="1.20.1270.60:FF:000083">
    <property type="entry name" value="Rho guanyl nucleotide exchange factor, putative"/>
    <property type="match status" value="1"/>
</dbReference>
<feature type="region of interest" description="Disordered" evidence="7">
    <location>
        <begin position="1044"/>
        <end position="1214"/>
    </location>
</feature>
<dbReference type="GO" id="GO:0031991">
    <property type="term" value="P:regulation of actomyosin contractile ring contraction"/>
    <property type="evidence" value="ECO:0007669"/>
    <property type="project" value="TreeGrafter"/>
</dbReference>
<dbReference type="EMBL" id="LASV01000089">
    <property type="protein sequence ID" value="KKA23694.1"/>
    <property type="molecule type" value="Genomic_DNA"/>
</dbReference>
<feature type="compositionally biased region" description="Basic and acidic residues" evidence="7">
    <location>
        <begin position="594"/>
        <end position="661"/>
    </location>
</feature>
<dbReference type="PANTHER" id="PTHR22834:SF20">
    <property type="entry name" value="SH3 DOMAIN-CONTAINING PROTEIN"/>
    <property type="match status" value="1"/>
</dbReference>
<dbReference type="InterPro" id="IPR035899">
    <property type="entry name" value="DBL_dom_sf"/>
</dbReference>
<keyword evidence="11" id="KW-1185">Reference proteome</keyword>
<dbReference type="InterPro" id="IPR001331">
    <property type="entry name" value="GDS_CDC24_CS"/>
</dbReference>
<gene>
    <name evidence="10" type="ORF">T310_2285</name>
</gene>
<feature type="compositionally biased region" description="Basic and acidic residues" evidence="7">
    <location>
        <begin position="931"/>
        <end position="953"/>
    </location>
</feature>
<feature type="compositionally biased region" description="Polar residues" evidence="7">
    <location>
        <begin position="1314"/>
        <end position="1336"/>
    </location>
</feature>
<feature type="compositionally biased region" description="Low complexity" evidence="7">
    <location>
        <begin position="1189"/>
        <end position="1214"/>
    </location>
</feature>
<organism evidence="10 11">
    <name type="scientific">Rasamsonia emersonii (strain ATCC 16479 / CBS 393.64 / IMI 116815)</name>
    <dbReference type="NCBI Taxonomy" id="1408163"/>
    <lineage>
        <taxon>Eukaryota</taxon>
        <taxon>Fungi</taxon>
        <taxon>Dikarya</taxon>
        <taxon>Ascomycota</taxon>
        <taxon>Pezizomycotina</taxon>
        <taxon>Eurotiomycetes</taxon>
        <taxon>Eurotiomycetidae</taxon>
        <taxon>Eurotiales</taxon>
        <taxon>Trichocomaceae</taxon>
        <taxon>Rasamsonia</taxon>
    </lineage>
</organism>
<keyword evidence="5" id="KW-0965">Cell junction</keyword>
<evidence type="ECO:0000256" key="7">
    <source>
        <dbReference type="SAM" id="MobiDB-lite"/>
    </source>
</evidence>
<feature type="domain" description="BAR" evidence="9">
    <location>
        <begin position="1489"/>
        <end position="1699"/>
    </location>
</feature>
<feature type="compositionally biased region" description="Polar residues" evidence="7">
    <location>
        <begin position="1810"/>
        <end position="1831"/>
    </location>
</feature>
<name>A0A0F4YZN7_RASE3</name>
<feature type="domain" description="DH" evidence="8">
    <location>
        <begin position="1228"/>
        <end position="1453"/>
    </location>
</feature>
<dbReference type="FunFam" id="1.20.900.10:FF:000053">
    <property type="entry name" value="Rho guanyl nucleotide exchange factor, putative"/>
    <property type="match status" value="1"/>
</dbReference>
<feature type="compositionally biased region" description="Low complexity" evidence="7">
    <location>
        <begin position="463"/>
        <end position="479"/>
    </location>
</feature>
<keyword evidence="4" id="KW-0344">Guanine-nucleotide releasing factor</keyword>
<dbReference type="OrthoDB" id="10256089at2759"/>
<feature type="compositionally biased region" description="Polar residues" evidence="7">
    <location>
        <begin position="921"/>
        <end position="930"/>
    </location>
</feature>
<evidence type="ECO:0000256" key="6">
    <source>
        <dbReference type="ARBA" id="ARBA00032587"/>
    </source>
</evidence>
<dbReference type="InterPro" id="IPR000219">
    <property type="entry name" value="DH_dom"/>
</dbReference>
<dbReference type="STRING" id="1408163.A0A0F4YZN7"/>
<dbReference type="Gene3D" id="1.20.900.10">
    <property type="entry name" value="Dbl homology (DH) domain"/>
    <property type="match status" value="1"/>
</dbReference>
<feature type="compositionally biased region" description="Acidic residues" evidence="7">
    <location>
        <begin position="812"/>
        <end position="822"/>
    </location>
</feature>
<evidence type="ECO:0000259" key="9">
    <source>
        <dbReference type="PROSITE" id="PS51021"/>
    </source>
</evidence>
<feature type="compositionally biased region" description="Polar residues" evidence="7">
    <location>
        <begin position="871"/>
        <end position="884"/>
    </location>
</feature>
<sequence>MPDVDDDCCSVSSVQQQSHPFSERPSSQQSHQNVLAAAESPLDHASTVPSSSPPSPAILLPATTYAPQSPQQQQQHLHQQQQQQTQQSLAVDSSVANHRQTHPDEPPSPDPRDFYRSYTADTADDASKTPPRLGSILPPEIENGMTTVTSPRRVYTLSSVQSDPSQWPRSSQGRPYQFRSASGGSSIYSGDTPPRTQPVLSTGARIRQSSLKELVDRFNQTVDEVPPVPLRTPRTAVSPTRSLSGSRRSERDPSSASRKPSPSRTSQADSASHQSPDPPSHSVAQAKDGGSESRRPLFGELLTIDTTVNNPGYGIPSHVRRRGSDSSVPSPNPFFLEARADGDPAVSPSSPTAWYLGYTPSLEAINTGRSHRRSRSDASWTTCKPAVTSDLNTHMTVASPPAPSSTVSPGGSHSKSRIPVSSQRLSTASSDSGNSSPSTRANSATGLYCNANANQVPLAPKGSSRLPKPKSPTSPSQSLRVPPAVKSPTRRETGRGHGTPGHLSEKGSLKAYITAPPPKKSPPLRSSRPRQPVSSATTTASRAKVVDRVSHFQSSSHNDSDSRSSRPTTRRLPELGNVDFAARRQKIQQAFNKSLEENAKKQEEAAERRRLARFRRDEEMRSRLLREGELRKMESARSLRKMESAKELNKTEPAKESDKMESSSASSPEKATSDNNADGPRDDSAAENNKELDTPISPDEQVTPTTPHLTIDTTAPSVEREPDAVQEQSRLDLGDSPTLGQHAQTDGVRNTSRSDADDSALPPSSAVTAETNDTDTTHFDPEPQVDMPLPGASHRTILSRIMQLRESSSSSECDEDSNDDDKESIQIMLEPSASSTFYFDSVDSGDSHNGELNDEHERVADEQLKRWSMASWPSSSFRDQQSLPESHADQNEDALPSADQSSPELFVSGRDSNQFTQHWSTLDRYPSSNDSLHDRPTMDSSGDRNQRSHRDDVPPNLIRQGGWDSKRVTQLYLEELTRGRSRGSLSFRLTERSWELAQPDGEAEVASKADSLTDDPVLVPRADDLTVSHRPSLSLRDDWESASPSIADWMQVAAGDLPPPPPPPKDEEGDSVARDEAPTPVAPTSDPAPSKPEESWDGLGLAIHVQPPAEPVRIAPTPPVPDHSPPPPPIPDKVEDASSQPPPPHMVSPSIYASEPPSSIPPSAPFGSAEDDQPVRSSEESSFAQAGFTPSPETAASSATSQHQASAAASSAEVQESLSTAEQARLKKRRNVIKELVDTEYTFGQDMKVVDDIYKGTSSSCLDLSAEDVRTLFGNSDQVVQFSMNFQDALKQAARSVYVMPKSQRWRSKRGTRSDQASPQPDAQSSTTNADTPSVEQDNQTFIGQVFMENMAQMEKVYTDYLKNHDAANKKLQVLQRNPKVAIWLKECRDWASDLTTAWDLDSLLVKPVQRILKYPLLLTQLIEATPNDHPDRAALVSALEGVTNISVRINELKKRADLVGQVVSSRKRKESDVRAGLSKAFGRRTEKLKQQVGLSEMFEDKQYDALSQQFNDSFFQLQVVMRDVEMYTREIQSGMDRFHEYVTAIEGCIDVAQSNYTEVESKWHRLRMAVRDIVTVALPEHIATVRKSVIDPMITLLKLYDGPQKVMHKRNKRLIDYARFKAIKDRGDKPDKKTAEQGEQFTILNDALKDELPKLFSLTAKLMEACLNNFVEIQVRWFSMFQKKLSFLIDQFPSDIESIVSDWSADFAFADAQILSLSLCNGALLSDAVNLVNFNTPSTEAGASSPRRPSTVTNSSVRTGSGTMENSPKVSYDFSNAGSSSQTDGQSQHGRRRTNSSMSAVARAASEMANGQVNSGTTSQVASARPSTDTTRTEPFPSLPRLSLDMPFMNDPLLNDPEHFEATMDETTASPNGRYSGFFSSAMPMSDSPRQETPPEPEQSKDPKVLFLAASLYEFNIDRPRQEAGYPYLTYAAGEIFDVIGEKGELWLARNQDDPNRQVGWIWTKHFAKLSS</sequence>
<comment type="caution">
    <text evidence="10">The sequence shown here is derived from an EMBL/GenBank/DDBJ whole genome shotgun (WGS) entry which is preliminary data.</text>
</comment>
<dbReference type="SUPFAM" id="SSF103657">
    <property type="entry name" value="BAR/IMD domain-like"/>
    <property type="match status" value="1"/>
</dbReference>
<dbReference type="SUPFAM" id="SSF48065">
    <property type="entry name" value="DBL homology domain (DH-domain)"/>
    <property type="match status" value="1"/>
</dbReference>
<feature type="region of interest" description="Disordered" evidence="7">
    <location>
        <begin position="1"/>
        <end position="205"/>
    </location>
</feature>
<feature type="compositionally biased region" description="Basic and acidic residues" evidence="7">
    <location>
        <begin position="101"/>
        <end position="115"/>
    </location>
</feature>
<protein>
    <recommendedName>
        <fullName evidence="3">Dynamin-binding protein</fullName>
    </recommendedName>
    <alternativeName>
        <fullName evidence="6">Scaffold protein Tuba</fullName>
    </alternativeName>
</protein>
<feature type="compositionally biased region" description="Polar residues" evidence="7">
    <location>
        <begin position="1739"/>
        <end position="1789"/>
    </location>
</feature>
<dbReference type="SMART" id="SM00721">
    <property type="entry name" value="BAR"/>
    <property type="match status" value="1"/>
</dbReference>
<dbReference type="SMART" id="SM00325">
    <property type="entry name" value="RhoGEF"/>
    <property type="match status" value="1"/>
</dbReference>